<keyword evidence="2" id="KW-0472">Membrane</keyword>
<sequence length="200" mass="22102">MIHVFLKRILDIAGASLGLLAISPFVPLIAAAILWESPGPVLVKLSRVSKGKVIKVYKFRSMMHGAHAMKPTLAHLNERRDGPFFKIKNDPRLTRSGKVLRKFRIDEFPQLVNVLTGELALVGPRPHEPEEVIHYPSEHQHLLLAKAGVTGLSQVNGASSLPFLRELELDSRYVRNPSLLADLKIIGKTVAIVFSDPTAV</sequence>
<dbReference type="PANTHER" id="PTHR30576:SF10">
    <property type="entry name" value="SLL5057 PROTEIN"/>
    <property type="match status" value="1"/>
</dbReference>
<evidence type="ECO:0000256" key="2">
    <source>
        <dbReference type="SAM" id="Phobius"/>
    </source>
</evidence>
<dbReference type="PANTHER" id="PTHR30576">
    <property type="entry name" value="COLANIC BIOSYNTHESIS UDP-GLUCOSE LIPID CARRIER TRANSFERASE"/>
    <property type="match status" value="1"/>
</dbReference>
<dbReference type="EMBL" id="MHKV01000043">
    <property type="protein sequence ID" value="OGY96532.1"/>
    <property type="molecule type" value="Genomic_DNA"/>
</dbReference>
<feature type="transmembrane region" description="Helical" evidence="2">
    <location>
        <begin position="12"/>
        <end position="35"/>
    </location>
</feature>
<dbReference type="InterPro" id="IPR003362">
    <property type="entry name" value="Bact_transf"/>
</dbReference>
<comment type="similarity">
    <text evidence="1">Belongs to the bacterial sugar transferase family.</text>
</comment>
<proteinExistence type="inferred from homology"/>
<evidence type="ECO:0000256" key="1">
    <source>
        <dbReference type="ARBA" id="ARBA00006464"/>
    </source>
</evidence>
<name>A0A1G2C541_9BACT</name>
<dbReference type="Pfam" id="PF02397">
    <property type="entry name" value="Bac_transf"/>
    <property type="match status" value="1"/>
</dbReference>
<accession>A0A1G2C541</accession>
<gene>
    <name evidence="4" type="ORF">A2128_02115</name>
</gene>
<feature type="domain" description="Bacterial sugar transferase" evidence="3">
    <location>
        <begin position="7"/>
        <end position="194"/>
    </location>
</feature>
<dbReference type="GO" id="GO:0016780">
    <property type="term" value="F:phosphotransferase activity, for other substituted phosphate groups"/>
    <property type="evidence" value="ECO:0007669"/>
    <property type="project" value="TreeGrafter"/>
</dbReference>
<protein>
    <recommendedName>
        <fullName evidence="3">Bacterial sugar transferase domain-containing protein</fullName>
    </recommendedName>
</protein>
<keyword evidence="2" id="KW-1133">Transmembrane helix</keyword>
<evidence type="ECO:0000313" key="5">
    <source>
        <dbReference type="Proteomes" id="UP000176349"/>
    </source>
</evidence>
<organism evidence="4 5">
    <name type="scientific">Candidatus Liptonbacteria bacterium GWC1_60_9</name>
    <dbReference type="NCBI Taxonomy" id="1798645"/>
    <lineage>
        <taxon>Bacteria</taxon>
        <taxon>Candidatus Liptoniibacteriota</taxon>
    </lineage>
</organism>
<dbReference type="AlphaFoldDB" id="A0A1G2C541"/>
<keyword evidence="2" id="KW-0812">Transmembrane</keyword>
<evidence type="ECO:0000313" key="4">
    <source>
        <dbReference type="EMBL" id="OGY96532.1"/>
    </source>
</evidence>
<reference evidence="4 5" key="1">
    <citation type="journal article" date="2016" name="Nat. Commun.">
        <title>Thousands of microbial genomes shed light on interconnected biogeochemical processes in an aquifer system.</title>
        <authorList>
            <person name="Anantharaman K."/>
            <person name="Brown C.T."/>
            <person name="Hug L.A."/>
            <person name="Sharon I."/>
            <person name="Castelle C.J."/>
            <person name="Probst A.J."/>
            <person name="Thomas B.C."/>
            <person name="Singh A."/>
            <person name="Wilkins M.J."/>
            <person name="Karaoz U."/>
            <person name="Brodie E.L."/>
            <person name="Williams K.H."/>
            <person name="Hubbard S.S."/>
            <person name="Banfield J.F."/>
        </authorList>
    </citation>
    <scope>NUCLEOTIDE SEQUENCE [LARGE SCALE GENOMIC DNA]</scope>
</reference>
<evidence type="ECO:0000259" key="3">
    <source>
        <dbReference type="Pfam" id="PF02397"/>
    </source>
</evidence>
<comment type="caution">
    <text evidence="4">The sequence shown here is derived from an EMBL/GenBank/DDBJ whole genome shotgun (WGS) entry which is preliminary data.</text>
</comment>
<dbReference type="Proteomes" id="UP000176349">
    <property type="component" value="Unassembled WGS sequence"/>
</dbReference>